<dbReference type="SMR" id="A0A2I0VVG9"/>
<sequence>MIRNEENYEKLSSWSCFKRERESNFGSDDMSSGAEIENRPEKPRFSLTCNLFSQYIKEKGIPADLSLGMASRYLGKREPFRVRKTMSLLPGVEISGDDQTDIADGIPVRNPARSVAPATDTKASEKAQLTIFYGGMVLVFDNFPAEKAEDLMQLASRSSGMVSNNQSFSLMPSNNLAVVDRPACLAPANSPASFPAKPKPKPHMFPDLPIARKASLHRFLEKRRDRINARVPYQMGSDESIKSVAILKEKEKVVSQPWLGLGSSITSL</sequence>
<organism evidence="7 8">
    <name type="scientific">Dendrobium catenatum</name>
    <dbReference type="NCBI Taxonomy" id="906689"/>
    <lineage>
        <taxon>Eukaryota</taxon>
        <taxon>Viridiplantae</taxon>
        <taxon>Streptophyta</taxon>
        <taxon>Embryophyta</taxon>
        <taxon>Tracheophyta</taxon>
        <taxon>Spermatophyta</taxon>
        <taxon>Magnoliopsida</taxon>
        <taxon>Liliopsida</taxon>
        <taxon>Asparagales</taxon>
        <taxon>Orchidaceae</taxon>
        <taxon>Epidendroideae</taxon>
        <taxon>Malaxideae</taxon>
        <taxon>Dendrobiinae</taxon>
        <taxon>Dendrobium</taxon>
    </lineage>
</organism>
<dbReference type="GO" id="GO:2000022">
    <property type="term" value="P:regulation of jasmonic acid mediated signaling pathway"/>
    <property type="evidence" value="ECO:0007669"/>
    <property type="project" value="UniProtKB-UniRule"/>
</dbReference>
<dbReference type="GO" id="GO:0005634">
    <property type="term" value="C:nucleus"/>
    <property type="evidence" value="ECO:0007669"/>
    <property type="project" value="UniProtKB-SubCell"/>
</dbReference>
<dbReference type="InterPro" id="IPR040390">
    <property type="entry name" value="TIFY/JAZ"/>
</dbReference>
<keyword evidence="4" id="KW-0539">Nucleus</keyword>
<keyword evidence="3" id="KW-0832">Ubl conjugation</keyword>
<dbReference type="EMBL" id="KZ503199">
    <property type="protein sequence ID" value="PKU67406.1"/>
    <property type="molecule type" value="Genomic_DNA"/>
</dbReference>
<evidence type="ECO:0000313" key="7">
    <source>
        <dbReference type="EMBL" id="PKU67406.1"/>
    </source>
</evidence>
<dbReference type="SMART" id="SM00979">
    <property type="entry name" value="TIFY"/>
    <property type="match status" value="1"/>
</dbReference>
<keyword evidence="8" id="KW-1185">Reference proteome</keyword>
<dbReference type="Proteomes" id="UP000233837">
    <property type="component" value="Unassembled WGS sequence"/>
</dbReference>
<dbReference type="PANTHER" id="PTHR33077">
    <property type="entry name" value="PROTEIN TIFY 4A-RELATED-RELATED"/>
    <property type="match status" value="1"/>
</dbReference>
<reference evidence="7 8" key="1">
    <citation type="journal article" date="2016" name="Sci. Rep.">
        <title>The Dendrobium catenatum Lindl. genome sequence provides insights into polysaccharide synthase, floral development and adaptive evolution.</title>
        <authorList>
            <person name="Zhang G.Q."/>
            <person name="Xu Q."/>
            <person name="Bian C."/>
            <person name="Tsai W.C."/>
            <person name="Yeh C.M."/>
            <person name="Liu K.W."/>
            <person name="Yoshida K."/>
            <person name="Zhang L.S."/>
            <person name="Chang S.B."/>
            <person name="Chen F."/>
            <person name="Shi Y."/>
            <person name="Su Y.Y."/>
            <person name="Zhang Y.Q."/>
            <person name="Chen L.J."/>
            <person name="Yin Y."/>
            <person name="Lin M."/>
            <person name="Huang H."/>
            <person name="Deng H."/>
            <person name="Wang Z.W."/>
            <person name="Zhu S.L."/>
            <person name="Zhao X."/>
            <person name="Deng C."/>
            <person name="Niu S.C."/>
            <person name="Huang J."/>
            <person name="Wang M."/>
            <person name="Liu G.H."/>
            <person name="Yang H.J."/>
            <person name="Xiao X.J."/>
            <person name="Hsiao Y.Y."/>
            <person name="Wu W.L."/>
            <person name="Chen Y.Y."/>
            <person name="Mitsuda N."/>
            <person name="Ohme-Takagi M."/>
            <person name="Luo Y.B."/>
            <person name="Van de Peer Y."/>
            <person name="Liu Z.J."/>
        </authorList>
    </citation>
    <scope>NUCLEOTIDE SEQUENCE [LARGE SCALE GENOMIC DNA]</scope>
    <source>
        <tissue evidence="7">The whole plant</tissue>
    </source>
</reference>
<dbReference type="Pfam" id="PF09425">
    <property type="entry name" value="Jas_motif"/>
    <property type="match status" value="1"/>
</dbReference>
<comment type="similarity">
    <text evidence="1 4">Belongs to the TIFY/JAZ family.</text>
</comment>
<evidence type="ECO:0000256" key="5">
    <source>
        <dbReference type="SAM" id="MobiDB-lite"/>
    </source>
</evidence>
<dbReference type="InterPro" id="IPR018467">
    <property type="entry name" value="CCT_CS"/>
</dbReference>
<evidence type="ECO:0000256" key="1">
    <source>
        <dbReference type="ARBA" id="ARBA00008614"/>
    </source>
</evidence>
<keyword evidence="2 4" id="KW-1184">Jasmonic acid signaling pathway</keyword>
<evidence type="ECO:0000256" key="2">
    <source>
        <dbReference type="ARBA" id="ARBA00022819"/>
    </source>
</evidence>
<evidence type="ECO:0000259" key="6">
    <source>
        <dbReference type="PROSITE" id="PS51320"/>
    </source>
</evidence>
<protein>
    <recommendedName>
        <fullName evidence="4">Protein TIFY</fullName>
    </recommendedName>
    <alternativeName>
        <fullName evidence="4">Jasmonate ZIM domain-containing protein</fullName>
    </alternativeName>
</protein>
<proteinExistence type="inferred from homology"/>
<dbReference type="InterPro" id="IPR010399">
    <property type="entry name" value="Tify_dom"/>
</dbReference>
<evidence type="ECO:0000313" key="8">
    <source>
        <dbReference type="Proteomes" id="UP000233837"/>
    </source>
</evidence>
<reference evidence="7 8" key="2">
    <citation type="journal article" date="2017" name="Nature">
        <title>The Apostasia genome and the evolution of orchids.</title>
        <authorList>
            <person name="Zhang G.Q."/>
            <person name="Liu K.W."/>
            <person name="Li Z."/>
            <person name="Lohaus R."/>
            <person name="Hsiao Y.Y."/>
            <person name="Niu S.C."/>
            <person name="Wang J.Y."/>
            <person name="Lin Y.C."/>
            <person name="Xu Q."/>
            <person name="Chen L.J."/>
            <person name="Yoshida K."/>
            <person name="Fujiwara S."/>
            <person name="Wang Z.W."/>
            <person name="Zhang Y.Q."/>
            <person name="Mitsuda N."/>
            <person name="Wang M."/>
            <person name="Liu G.H."/>
            <person name="Pecoraro L."/>
            <person name="Huang H.X."/>
            <person name="Xiao X.J."/>
            <person name="Lin M."/>
            <person name="Wu X.Y."/>
            <person name="Wu W.L."/>
            <person name="Chen Y.Y."/>
            <person name="Chang S.B."/>
            <person name="Sakamoto S."/>
            <person name="Ohme-Takagi M."/>
            <person name="Yagi M."/>
            <person name="Zeng S.J."/>
            <person name="Shen C.Y."/>
            <person name="Yeh C.M."/>
            <person name="Luo Y.B."/>
            <person name="Tsai W.C."/>
            <person name="Van de Peer Y."/>
            <person name="Liu Z.J."/>
        </authorList>
    </citation>
    <scope>NUCLEOTIDE SEQUENCE [LARGE SCALE GENOMIC DNA]</scope>
    <source>
        <tissue evidence="7">The whole plant</tissue>
    </source>
</reference>
<comment type="domain">
    <text evidence="4">The jas domain is required for interaction with COI1.</text>
</comment>
<evidence type="ECO:0000256" key="4">
    <source>
        <dbReference type="RuleBase" id="RU369065"/>
    </source>
</evidence>
<name>A0A2I0VVG9_9ASPA</name>
<dbReference type="AlphaFoldDB" id="A0A2I0VVG9"/>
<feature type="region of interest" description="Disordered" evidence="5">
    <location>
        <begin position="99"/>
        <end position="121"/>
    </location>
</feature>
<accession>A0A2I0VVG9</accession>
<dbReference type="GO" id="GO:0031347">
    <property type="term" value="P:regulation of defense response"/>
    <property type="evidence" value="ECO:0007669"/>
    <property type="project" value="UniProtKB-UniRule"/>
</dbReference>
<dbReference type="PANTHER" id="PTHR33077:SF140">
    <property type="entry name" value="PROTEIN TIFY 10B"/>
    <property type="match status" value="1"/>
</dbReference>
<dbReference type="STRING" id="906689.A0A2I0VVG9"/>
<dbReference type="PROSITE" id="PS51320">
    <property type="entry name" value="TIFY"/>
    <property type="match status" value="1"/>
</dbReference>
<dbReference type="GO" id="GO:0009611">
    <property type="term" value="P:response to wounding"/>
    <property type="evidence" value="ECO:0007669"/>
    <property type="project" value="UniProtKB-UniRule"/>
</dbReference>
<gene>
    <name evidence="7" type="primary">TIFY10B</name>
    <name evidence="7" type="ORF">MA16_Dca021119</name>
</gene>
<dbReference type="Pfam" id="PF06200">
    <property type="entry name" value="tify"/>
    <property type="match status" value="1"/>
</dbReference>
<comment type="subcellular location">
    <subcellularLocation>
        <location evidence="4">Nucleus</location>
    </subcellularLocation>
</comment>
<feature type="domain" description="Tify" evidence="6">
    <location>
        <begin position="122"/>
        <end position="157"/>
    </location>
</feature>
<dbReference type="OrthoDB" id="1937734at2759"/>
<comment type="function">
    <text evidence="4">Repressor of jasmonate responses.</text>
</comment>
<evidence type="ECO:0000256" key="3">
    <source>
        <dbReference type="ARBA" id="ARBA00022843"/>
    </source>
</evidence>